<dbReference type="InterPro" id="IPR000719">
    <property type="entry name" value="Prot_kinase_dom"/>
</dbReference>
<feature type="domain" description="Protein kinase" evidence="22">
    <location>
        <begin position="345"/>
        <end position="622"/>
    </location>
</feature>
<keyword evidence="9" id="KW-0430">Lectin</keyword>
<feature type="binding site" evidence="19">
    <location>
        <position position="375"/>
    </location>
    <ligand>
        <name>ATP</name>
        <dbReference type="ChEBI" id="CHEBI:30616"/>
    </ligand>
</feature>
<comment type="catalytic activity">
    <reaction evidence="17">
        <text>L-threonyl-[protein] + ATP = O-phospho-L-threonyl-[protein] + ADP + H(+)</text>
        <dbReference type="Rhea" id="RHEA:46608"/>
        <dbReference type="Rhea" id="RHEA-COMP:11060"/>
        <dbReference type="Rhea" id="RHEA-COMP:11605"/>
        <dbReference type="ChEBI" id="CHEBI:15378"/>
        <dbReference type="ChEBI" id="CHEBI:30013"/>
        <dbReference type="ChEBI" id="CHEBI:30616"/>
        <dbReference type="ChEBI" id="CHEBI:61977"/>
        <dbReference type="ChEBI" id="CHEBI:456216"/>
        <dbReference type="EC" id="2.7.11.1"/>
    </reaction>
</comment>
<evidence type="ECO:0000256" key="7">
    <source>
        <dbReference type="ARBA" id="ARBA00022692"/>
    </source>
</evidence>
<gene>
    <name evidence="24" type="primary">LOC108819263</name>
</gene>
<dbReference type="AlphaFoldDB" id="A0A6J0KJN8"/>
<dbReference type="FunFam" id="1.10.510.10:FF:000108">
    <property type="entry name" value="L-type lectin-domain containing receptor kinase S.4"/>
    <property type="match status" value="1"/>
</dbReference>
<keyword evidence="6" id="KW-0808">Transferase</keyword>
<evidence type="ECO:0000259" key="22">
    <source>
        <dbReference type="PROSITE" id="PS50011"/>
    </source>
</evidence>
<evidence type="ECO:0000256" key="16">
    <source>
        <dbReference type="ARBA" id="ARBA00023180"/>
    </source>
</evidence>
<evidence type="ECO:0000313" key="23">
    <source>
        <dbReference type="Proteomes" id="UP000504610"/>
    </source>
</evidence>
<dbReference type="InterPro" id="IPR001220">
    <property type="entry name" value="Legume_lectin_dom"/>
</dbReference>
<dbReference type="KEGG" id="rsz:108819263"/>
<dbReference type="InterPro" id="IPR050528">
    <property type="entry name" value="L-type_Lectin-RKs"/>
</dbReference>
<dbReference type="GO" id="GO:0030246">
    <property type="term" value="F:carbohydrate binding"/>
    <property type="evidence" value="ECO:0007669"/>
    <property type="project" value="UniProtKB-KW"/>
</dbReference>
<evidence type="ECO:0000256" key="10">
    <source>
        <dbReference type="ARBA" id="ARBA00022741"/>
    </source>
</evidence>
<comment type="similarity">
    <text evidence="3">In the C-terminal section; belongs to the protein kinase superfamily. Ser/Thr protein kinase family.</text>
</comment>
<feature type="signal peptide" evidence="21">
    <location>
        <begin position="1"/>
        <end position="19"/>
    </location>
</feature>
<evidence type="ECO:0000256" key="12">
    <source>
        <dbReference type="ARBA" id="ARBA00022840"/>
    </source>
</evidence>
<evidence type="ECO:0000256" key="8">
    <source>
        <dbReference type="ARBA" id="ARBA00022729"/>
    </source>
</evidence>
<keyword evidence="12 19" id="KW-0067">ATP-binding</keyword>
<keyword evidence="13 20" id="KW-1133">Transmembrane helix</keyword>
<dbReference type="SMART" id="SM00220">
    <property type="entry name" value="S_TKc"/>
    <property type="match status" value="1"/>
</dbReference>
<dbReference type="CDD" id="cd14066">
    <property type="entry name" value="STKc_IRAK"/>
    <property type="match status" value="1"/>
</dbReference>
<dbReference type="FunFam" id="2.60.120.200:FF:000051">
    <property type="entry name" value="L-type lectin-domain containing receptor kinase V.9"/>
    <property type="match status" value="1"/>
</dbReference>
<dbReference type="Gene3D" id="1.10.510.10">
    <property type="entry name" value="Transferase(Phosphotransferase) domain 1"/>
    <property type="match status" value="1"/>
</dbReference>
<name>A0A6J0KJN8_RAPSA</name>
<evidence type="ECO:0000256" key="4">
    <source>
        <dbReference type="ARBA" id="ARBA00012513"/>
    </source>
</evidence>
<dbReference type="EC" id="2.7.11.1" evidence="4"/>
<keyword evidence="5" id="KW-0723">Serine/threonine-protein kinase</keyword>
<dbReference type="Gene3D" id="2.60.120.200">
    <property type="match status" value="1"/>
</dbReference>
<comment type="catalytic activity">
    <reaction evidence="18">
        <text>L-seryl-[protein] + ATP = O-phospho-L-seryl-[protein] + ADP + H(+)</text>
        <dbReference type="Rhea" id="RHEA:17989"/>
        <dbReference type="Rhea" id="RHEA-COMP:9863"/>
        <dbReference type="Rhea" id="RHEA-COMP:11604"/>
        <dbReference type="ChEBI" id="CHEBI:15378"/>
        <dbReference type="ChEBI" id="CHEBI:29999"/>
        <dbReference type="ChEBI" id="CHEBI:30616"/>
        <dbReference type="ChEBI" id="CHEBI:83421"/>
        <dbReference type="ChEBI" id="CHEBI:456216"/>
        <dbReference type="EC" id="2.7.11.1"/>
    </reaction>
</comment>
<keyword evidence="11 24" id="KW-0418">Kinase</keyword>
<comment type="similarity">
    <text evidence="2">In the N-terminal section; belongs to the leguminous lectin family.</text>
</comment>
<dbReference type="Gene3D" id="3.30.200.20">
    <property type="entry name" value="Phosphorylase Kinase, domain 1"/>
    <property type="match status" value="1"/>
</dbReference>
<evidence type="ECO:0000313" key="24">
    <source>
        <dbReference type="RefSeq" id="XP_018447766.1"/>
    </source>
</evidence>
<sequence>MFFKLLTILFFNLLMKSSSETLNFTYNGFPQRSDISIQGIATVTPNGLLRLTNTTVQQTGHAFYDKSIRFKNSPNGRVSSFSTTFVFAIHPRIPRLSGHGIAFVIAPNTRLPYAAPSQYMGLFNITSNGNYTNHVFAIELDTIRSTEFNDINDNHVGIDINSLTSVKSSVAGWWDKEGQFNNLTLIGSKPMQVWIDYNGPTHTINVMMAPLNEEKPKKPLVAIVRDLSSVILQDMFVGFSSATGSVSAEHYVLGWSFAINRREAPPLDLSKLPKLLPPFHPTRISYFCKFGIPSISIVLIFSSIVLVCFIARRRRMFAEELDDWETALGKNRLRFKDLYYATRGFKEKDLLGSGGFGRVYKGVMLETNLEIAVKKVSHDSRQGLKEFVSEIVSIGRMSHPNLVPLLGYCRRRGELLLVYEYMPNGSLDKYLYNTPEVTLNWKQRSKVILDVASGLFYLHEDWEQVVIHRDVKASNVLLDGELNGRLGDFGLARSYDHGADPQTTNVVGTLGYLAPEHTRTGRATTATDVFAFGAFLLEVVCGRRPIEIQHESDEVFLLLDWVFGLWNRGNILDAVDPNMGSEYNQKEVEMILKVGLLCSHSDPRARPSMRQVLNYLRGDAKLSDLSPLDLSRNGVMFGVQDGFSELRKLYASSVSKRFTSGSSIADSLLSGGR</sequence>
<evidence type="ECO:0000256" key="1">
    <source>
        <dbReference type="ARBA" id="ARBA00004479"/>
    </source>
</evidence>
<dbReference type="OrthoDB" id="543442at2759"/>
<evidence type="ECO:0000256" key="15">
    <source>
        <dbReference type="ARBA" id="ARBA00023170"/>
    </source>
</evidence>
<dbReference type="PANTHER" id="PTHR27007">
    <property type="match status" value="1"/>
</dbReference>
<keyword evidence="14 20" id="KW-0472">Membrane</keyword>
<dbReference type="CDD" id="cd06899">
    <property type="entry name" value="lectin_legume_LecRK_Arcelin_ConA"/>
    <property type="match status" value="1"/>
</dbReference>
<evidence type="ECO:0000256" key="13">
    <source>
        <dbReference type="ARBA" id="ARBA00022989"/>
    </source>
</evidence>
<comment type="subcellular location">
    <subcellularLocation>
        <location evidence="1">Membrane</location>
        <topology evidence="1">Single-pass type I membrane protein</topology>
    </subcellularLocation>
</comment>
<dbReference type="PROSITE" id="PS00107">
    <property type="entry name" value="PROTEIN_KINASE_ATP"/>
    <property type="match status" value="1"/>
</dbReference>
<dbReference type="Proteomes" id="UP000504610">
    <property type="component" value="Chromosome 6"/>
</dbReference>
<evidence type="ECO:0000256" key="2">
    <source>
        <dbReference type="ARBA" id="ARBA00008536"/>
    </source>
</evidence>
<evidence type="ECO:0000256" key="9">
    <source>
        <dbReference type="ARBA" id="ARBA00022734"/>
    </source>
</evidence>
<dbReference type="FunFam" id="3.30.200.20:FF:000039">
    <property type="entry name" value="receptor-like protein kinase FERONIA"/>
    <property type="match status" value="1"/>
</dbReference>
<dbReference type="GO" id="GO:0005524">
    <property type="term" value="F:ATP binding"/>
    <property type="evidence" value="ECO:0007669"/>
    <property type="project" value="UniProtKB-UniRule"/>
</dbReference>
<dbReference type="Pfam" id="PF00069">
    <property type="entry name" value="Pkinase"/>
    <property type="match status" value="1"/>
</dbReference>
<dbReference type="SUPFAM" id="SSF49899">
    <property type="entry name" value="Concanavalin A-like lectins/glucanases"/>
    <property type="match status" value="1"/>
</dbReference>
<evidence type="ECO:0000256" key="11">
    <source>
        <dbReference type="ARBA" id="ARBA00022777"/>
    </source>
</evidence>
<keyword evidence="7 20" id="KW-0812">Transmembrane</keyword>
<dbReference type="InterPro" id="IPR017441">
    <property type="entry name" value="Protein_kinase_ATP_BS"/>
</dbReference>
<keyword evidence="10 19" id="KW-0547">Nucleotide-binding</keyword>
<keyword evidence="16" id="KW-0325">Glycoprotein</keyword>
<dbReference type="InterPro" id="IPR008271">
    <property type="entry name" value="Ser/Thr_kinase_AS"/>
</dbReference>
<organism evidence="23 24">
    <name type="scientific">Raphanus sativus</name>
    <name type="common">Radish</name>
    <name type="synonym">Raphanus raphanistrum var. sativus</name>
    <dbReference type="NCBI Taxonomy" id="3726"/>
    <lineage>
        <taxon>Eukaryota</taxon>
        <taxon>Viridiplantae</taxon>
        <taxon>Streptophyta</taxon>
        <taxon>Embryophyta</taxon>
        <taxon>Tracheophyta</taxon>
        <taxon>Spermatophyta</taxon>
        <taxon>Magnoliopsida</taxon>
        <taxon>eudicotyledons</taxon>
        <taxon>Gunneridae</taxon>
        <taxon>Pentapetalae</taxon>
        <taxon>rosids</taxon>
        <taxon>malvids</taxon>
        <taxon>Brassicales</taxon>
        <taxon>Brassicaceae</taxon>
        <taxon>Brassiceae</taxon>
        <taxon>Raphanus</taxon>
    </lineage>
</organism>
<evidence type="ECO:0000256" key="6">
    <source>
        <dbReference type="ARBA" id="ARBA00022679"/>
    </source>
</evidence>
<evidence type="ECO:0000256" key="3">
    <source>
        <dbReference type="ARBA" id="ARBA00010217"/>
    </source>
</evidence>
<dbReference type="GO" id="GO:0016020">
    <property type="term" value="C:membrane"/>
    <property type="evidence" value="ECO:0007669"/>
    <property type="project" value="UniProtKB-SubCell"/>
</dbReference>
<accession>A0A6J0KJN8</accession>
<proteinExistence type="inferred from homology"/>
<dbReference type="Pfam" id="PF00139">
    <property type="entry name" value="Lectin_legB"/>
    <property type="match status" value="1"/>
</dbReference>
<evidence type="ECO:0000256" key="19">
    <source>
        <dbReference type="PROSITE-ProRule" id="PRU10141"/>
    </source>
</evidence>
<reference evidence="24" key="2">
    <citation type="submission" date="2025-08" db="UniProtKB">
        <authorList>
            <consortium name="RefSeq"/>
        </authorList>
    </citation>
    <scope>IDENTIFICATION</scope>
    <source>
        <tissue evidence="24">Leaf</tissue>
    </source>
</reference>
<evidence type="ECO:0000256" key="14">
    <source>
        <dbReference type="ARBA" id="ARBA00023136"/>
    </source>
</evidence>
<dbReference type="GO" id="GO:0004674">
    <property type="term" value="F:protein serine/threonine kinase activity"/>
    <property type="evidence" value="ECO:0007669"/>
    <property type="project" value="UniProtKB-KW"/>
</dbReference>
<evidence type="ECO:0000256" key="17">
    <source>
        <dbReference type="ARBA" id="ARBA00047899"/>
    </source>
</evidence>
<keyword evidence="8 21" id="KW-0732">Signal</keyword>
<dbReference type="InterPro" id="IPR013320">
    <property type="entry name" value="ConA-like_dom_sf"/>
</dbReference>
<dbReference type="GeneID" id="108819263"/>
<dbReference type="SUPFAM" id="SSF56112">
    <property type="entry name" value="Protein kinase-like (PK-like)"/>
    <property type="match status" value="1"/>
</dbReference>
<feature type="chain" id="PRO_5026862113" description="non-specific serine/threonine protein kinase" evidence="21">
    <location>
        <begin position="20"/>
        <end position="673"/>
    </location>
</feature>
<dbReference type="PROSITE" id="PS50011">
    <property type="entry name" value="PROTEIN_KINASE_DOM"/>
    <property type="match status" value="1"/>
</dbReference>
<evidence type="ECO:0000256" key="20">
    <source>
        <dbReference type="SAM" id="Phobius"/>
    </source>
</evidence>
<feature type="transmembrane region" description="Helical" evidence="20">
    <location>
        <begin position="290"/>
        <end position="311"/>
    </location>
</feature>
<evidence type="ECO:0000256" key="18">
    <source>
        <dbReference type="ARBA" id="ARBA00048679"/>
    </source>
</evidence>
<dbReference type="InterPro" id="IPR011009">
    <property type="entry name" value="Kinase-like_dom_sf"/>
</dbReference>
<reference evidence="23" key="1">
    <citation type="journal article" date="2019" name="Database">
        <title>The radish genome database (RadishGD): an integrated information resource for radish genomics.</title>
        <authorList>
            <person name="Yu H.J."/>
            <person name="Baek S."/>
            <person name="Lee Y.J."/>
            <person name="Cho A."/>
            <person name="Mun J.H."/>
        </authorList>
    </citation>
    <scope>NUCLEOTIDE SEQUENCE [LARGE SCALE GENOMIC DNA]</scope>
    <source>
        <strain evidence="23">cv. WK10039</strain>
    </source>
</reference>
<evidence type="ECO:0000256" key="21">
    <source>
        <dbReference type="SAM" id="SignalP"/>
    </source>
</evidence>
<evidence type="ECO:0000256" key="5">
    <source>
        <dbReference type="ARBA" id="ARBA00022527"/>
    </source>
</evidence>
<protein>
    <recommendedName>
        <fullName evidence="4">non-specific serine/threonine protein kinase</fullName>
        <ecNumber evidence="4">2.7.11.1</ecNumber>
    </recommendedName>
</protein>
<dbReference type="PROSITE" id="PS00108">
    <property type="entry name" value="PROTEIN_KINASE_ST"/>
    <property type="match status" value="1"/>
</dbReference>
<keyword evidence="23" id="KW-1185">Reference proteome</keyword>
<dbReference type="RefSeq" id="XP_018447766.1">
    <property type="nucleotide sequence ID" value="XM_018592264.2"/>
</dbReference>
<keyword evidence="15 24" id="KW-0675">Receptor</keyword>